<dbReference type="AlphaFoldDB" id="A0A6G1DLM7"/>
<keyword evidence="3" id="KW-1185">Reference proteome</keyword>
<name>A0A6G1DLM7_9ORYZ</name>
<comment type="caution">
    <text evidence="2">The sequence shown here is derived from an EMBL/GenBank/DDBJ whole genome shotgun (WGS) entry which is preliminary data.</text>
</comment>
<evidence type="ECO:0000313" key="3">
    <source>
        <dbReference type="Proteomes" id="UP000479710"/>
    </source>
</evidence>
<evidence type="ECO:0000313" key="2">
    <source>
        <dbReference type="EMBL" id="KAF0913339.1"/>
    </source>
</evidence>
<accession>A0A6G1DLM7</accession>
<feature type="region of interest" description="Disordered" evidence="1">
    <location>
        <begin position="85"/>
        <end position="106"/>
    </location>
</feature>
<protein>
    <recommendedName>
        <fullName evidence="4">Myb/SANT-like domain-containing protein</fullName>
    </recommendedName>
</protein>
<proteinExistence type="predicted"/>
<dbReference type="EMBL" id="SPHZ02000006">
    <property type="protein sequence ID" value="KAF0913339.1"/>
    <property type="molecule type" value="Genomic_DNA"/>
</dbReference>
<evidence type="ECO:0008006" key="4">
    <source>
        <dbReference type="Google" id="ProtNLM"/>
    </source>
</evidence>
<evidence type="ECO:0000256" key="1">
    <source>
        <dbReference type="SAM" id="MobiDB-lite"/>
    </source>
</evidence>
<reference evidence="2 3" key="1">
    <citation type="submission" date="2019-11" db="EMBL/GenBank/DDBJ databases">
        <title>Whole genome sequence of Oryza granulata.</title>
        <authorList>
            <person name="Li W."/>
        </authorList>
    </citation>
    <scope>NUCLEOTIDE SEQUENCE [LARGE SCALE GENOMIC DNA]</scope>
    <source>
        <strain evidence="3">cv. Menghai</strain>
        <tissue evidence="2">Leaf</tissue>
    </source>
</reference>
<dbReference type="Proteomes" id="UP000479710">
    <property type="component" value="Unassembled WGS sequence"/>
</dbReference>
<organism evidence="2 3">
    <name type="scientific">Oryza meyeriana var. granulata</name>
    <dbReference type="NCBI Taxonomy" id="110450"/>
    <lineage>
        <taxon>Eukaryota</taxon>
        <taxon>Viridiplantae</taxon>
        <taxon>Streptophyta</taxon>
        <taxon>Embryophyta</taxon>
        <taxon>Tracheophyta</taxon>
        <taxon>Spermatophyta</taxon>
        <taxon>Magnoliopsida</taxon>
        <taxon>Liliopsida</taxon>
        <taxon>Poales</taxon>
        <taxon>Poaceae</taxon>
        <taxon>BOP clade</taxon>
        <taxon>Oryzoideae</taxon>
        <taxon>Oryzeae</taxon>
        <taxon>Oryzinae</taxon>
        <taxon>Oryza</taxon>
        <taxon>Oryza meyeriana</taxon>
    </lineage>
</organism>
<dbReference type="OrthoDB" id="662172at2759"/>
<gene>
    <name evidence="2" type="ORF">E2562_022145</name>
</gene>
<sequence>MEKPKTPKAHWDALATKTNKEYSKFRYTPMENIDELKVMFQNIHVSGASSVVPGVCTGTPPINVDDDIVDIRDDDGGCDMAGKLAKRKGATNAPSPKKGQIPWLRK</sequence>